<dbReference type="GeneTree" id="ENSGT00940000156563"/>
<organism evidence="4 5">
    <name type="scientific">Oreochromis niloticus</name>
    <name type="common">Nile tilapia</name>
    <name type="synonym">Tilapia nilotica</name>
    <dbReference type="NCBI Taxonomy" id="8128"/>
    <lineage>
        <taxon>Eukaryota</taxon>
        <taxon>Metazoa</taxon>
        <taxon>Chordata</taxon>
        <taxon>Craniata</taxon>
        <taxon>Vertebrata</taxon>
        <taxon>Euteleostomi</taxon>
        <taxon>Actinopterygii</taxon>
        <taxon>Neopterygii</taxon>
        <taxon>Teleostei</taxon>
        <taxon>Neoteleostei</taxon>
        <taxon>Acanthomorphata</taxon>
        <taxon>Ovalentaria</taxon>
        <taxon>Cichlomorphae</taxon>
        <taxon>Cichliformes</taxon>
        <taxon>Cichlidae</taxon>
        <taxon>African cichlids</taxon>
        <taxon>Pseudocrenilabrinae</taxon>
        <taxon>Oreochromini</taxon>
        <taxon>Oreochromis</taxon>
    </lineage>
</organism>
<dbReference type="Pfam" id="PF02525">
    <property type="entry name" value="Flavodoxin_2"/>
    <property type="match status" value="2"/>
</dbReference>
<dbReference type="PROSITE" id="PS51257">
    <property type="entry name" value="PROKAR_LIPOPROTEIN"/>
    <property type="match status" value="1"/>
</dbReference>
<evidence type="ECO:0000313" key="4">
    <source>
        <dbReference type="Ensembl" id="ENSONIP00000075689.1"/>
    </source>
</evidence>
<dbReference type="SUPFAM" id="SSF52218">
    <property type="entry name" value="Flavoproteins"/>
    <property type="match status" value="1"/>
</dbReference>
<dbReference type="FunFam" id="3.40.50.360:FF:000054">
    <property type="entry name" value="NAD(P)H dehydrogenase, quinone 1"/>
    <property type="match status" value="1"/>
</dbReference>
<dbReference type="InterPro" id="IPR003680">
    <property type="entry name" value="Flavodoxin_fold"/>
</dbReference>
<dbReference type="Ensembl" id="ENSONIT00000085771.1">
    <property type="protein sequence ID" value="ENSONIP00000075689.1"/>
    <property type="gene ID" value="ENSONIG00000038903.1"/>
</dbReference>
<dbReference type="PANTHER" id="PTHR10204">
    <property type="entry name" value="NAD P H OXIDOREDUCTASE-RELATED"/>
    <property type="match status" value="1"/>
</dbReference>
<evidence type="ECO:0000259" key="3">
    <source>
        <dbReference type="Pfam" id="PF02525"/>
    </source>
</evidence>
<dbReference type="AlphaFoldDB" id="A0A669ERU7"/>
<proteinExistence type="inferred from homology"/>
<dbReference type="InterPro" id="IPR051545">
    <property type="entry name" value="NAD(P)H_dehydrogenase_qn"/>
</dbReference>
<dbReference type="PANTHER" id="PTHR10204:SF34">
    <property type="entry name" value="NAD(P)H DEHYDROGENASE [QUINONE] 1 ISOFORM 1"/>
    <property type="match status" value="1"/>
</dbReference>
<sequence>MSKKVLIVYAHESPASFNAAAKDAAVAALTAQGCTVEVSDLYAMKFKAAATTEDITGGMKNAEGCYADEIKLAWEEGRLADDIKKEQEKLKEADLVIFQFPMYWASVPAIMKGWMDRVLGSAYAQEKRYSEGIFKVRAPPTCVCSGCVLSLFAHSLLSVQDKKAMLSFTTDCPESVYSDTGINGDINVTLWPLQNGILNYCGFQVFAPQIFWDPATGSPESRSSMLEGWRTRLQNLCGEAPVYFAPLDYFDKEKGFLLKPEVKEKYASRECGLTVGIHMGKPLPANSQTKAGV</sequence>
<keyword evidence="5" id="KW-1185">Reference proteome</keyword>
<comment type="similarity">
    <text evidence="1">Belongs to the NAD(P)H dehydrogenase (quinone) family.</text>
</comment>
<dbReference type="GO" id="GO:0005829">
    <property type="term" value="C:cytosol"/>
    <property type="evidence" value="ECO:0007669"/>
    <property type="project" value="TreeGrafter"/>
</dbReference>
<name>A0A669ERU7_ORENI</name>
<accession>A0A669ERU7</accession>
<dbReference type="Proteomes" id="UP000005207">
    <property type="component" value="Unplaced"/>
</dbReference>
<dbReference type="InterPro" id="IPR029039">
    <property type="entry name" value="Flavoprotein-like_sf"/>
</dbReference>
<reference evidence="4" key="1">
    <citation type="submission" date="2025-08" db="UniProtKB">
        <authorList>
            <consortium name="Ensembl"/>
        </authorList>
    </citation>
    <scope>IDENTIFICATION</scope>
</reference>
<dbReference type="Gene3D" id="3.40.50.360">
    <property type="match status" value="1"/>
</dbReference>
<evidence type="ECO:0000256" key="2">
    <source>
        <dbReference type="ARBA" id="ARBA00023002"/>
    </source>
</evidence>
<evidence type="ECO:0000256" key="1">
    <source>
        <dbReference type="ARBA" id="ARBA00006252"/>
    </source>
</evidence>
<dbReference type="GO" id="GO:0003955">
    <property type="term" value="F:NAD(P)H dehydrogenase (quinone) activity"/>
    <property type="evidence" value="ECO:0007669"/>
    <property type="project" value="TreeGrafter"/>
</dbReference>
<reference evidence="4" key="2">
    <citation type="submission" date="2025-09" db="UniProtKB">
        <authorList>
            <consortium name="Ensembl"/>
        </authorList>
    </citation>
    <scope>IDENTIFICATION</scope>
</reference>
<evidence type="ECO:0000313" key="5">
    <source>
        <dbReference type="Proteomes" id="UP000005207"/>
    </source>
</evidence>
<dbReference type="InParanoid" id="A0A669ERU7"/>
<feature type="domain" description="Flavodoxin-like fold" evidence="3">
    <location>
        <begin position="160"/>
        <end position="232"/>
    </location>
</feature>
<protein>
    <recommendedName>
        <fullName evidence="3">Flavodoxin-like fold domain-containing protein</fullName>
    </recommendedName>
</protein>
<keyword evidence="2" id="KW-0560">Oxidoreductase</keyword>
<feature type="domain" description="Flavodoxin-like fold" evidence="3">
    <location>
        <begin position="3"/>
        <end position="125"/>
    </location>
</feature>